<evidence type="ECO:0000313" key="1">
    <source>
        <dbReference type="EMBL" id="CEK60345.1"/>
    </source>
</evidence>
<dbReference type="AlphaFoldDB" id="A0A0B6YXW6"/>
<dbReference type="PANTHER" id="PTHR16078:SF1">
    <property type="entry name" value="COILED-COIL DOMAIN-CONTAINING PROTEIN 87"/>
    <property type="match status" value="1"/>
</dbReference>
<feature type="non-terminal residue" evidence="1">
    <location>
        <position position="67"/>
    </location>
</feature>
<accession>A0A0B6YXW6</accession>
<dbReference type="EMBL" id="HACG01013480">
    <property type="protein sequence ID" value="CEK60345.1"/>
    <property type="molecule type" value="Transcribed_RNA"/>
</dbReference>
<protein>
    <submittedName>
        <fullName evidence="1">Uncharacterized protein</fullName>
    </submittedName>
</protein>
<organism evidence="1">
    <name type="scientific">Arion vulgaris</name>
    <dbReference type="NCBI Taxonomy" id="1028688"/>
    <lineage>
        <taxon>Eukaryota</taxon>
        <taxon>Metazoa</taxon>
        <taxon>Spiralia</taxon>
        <taxon>Lophotrochozoa</taxon>
        <taxon>Mollusca</taxon>
        <taxon>Gastropoda</taxon>
        <taxon>Heterobranchia</taxon>
        <taxon>Euthyneura</taxon>
        <taxon>Panpulmonata</taxon>
        <taxon>Eupulmonata</taxon>
        <taxon>Stylommatophora</taxon>
        <taxon>Helicina</taxon>
        <taxon>Arionoidea</taxon>
        <taxon>Arionidae</taxon>
        <taxon>Arion</taxon>
    </lineage>
</organism>
<name>A0A0B6YXW6_9EUPU</name>
<reference evidence="1" key="1">
    <citation type="submission" date="2014-12" db="EMBL/GenBank/DDBJ databases">
        <title>Insight into the proteome of Arion vulgaris.</title>
        <authorList>
            <person name="Aradska J."/>
            <person name="Bulat T."/>
            <person name="Smidak R."/>
            <person name="Sarate P."/>
            <person name="Gangsoo J."/>
            <person name="Sialana F."/>
            <person name="Bilban M."/>
            <person name="Lubec G."/>
        </authorList>
    </citation>
    <scope>NUCLEOTIDE SEQUENCE</scope>
    <source>
        <tissue evidence="1">Skin</tissue>
    </source>
</reference>
<feature type="non-terminal residue" evidence="1">
    <location>
        <position position="1"/>
    </location>
</feature>
<dbReference type="PANTHER" id="PTHR16078">
    <property type="entry name" value="COILED-COIL DOMAIN-CONTAINING PROTEIN 87"/>
    <property type="match status" value="1"/>
</dbReference>
<gene>
    <name evidence="1" type="primary">ORF39137</name>
</gene>
<dbReference type="InterPro" id="IPR037383">
    <property type="entry name" value="CCDC87"/>
</dbReference>
<proteinExistence type="predicted"/>
<sequence length="67" mass="7669">ATVYNDLLEEINQDTVKNLDTNLFLSDEIHEVYKEIMKTVPVTHMELDDDSQVLNPPESMDLSNTMA</sequence>